<organism evidence="1 2">
    <name type="scientific">Pontibacter chinhatensis</name>
    <dbReference type="NCBI Taxonomy" id="1436961"/>
    <lineage>
        <taxon>Bacteria</taxon>
        <taxon>Pseudomonadati</taxon>
        <taxon>Bacteroidota</taxon>
        <taxon>Cytophagia</taxon>
        <taxon>Cytophagales</taxon>
        <taxon>Hymenobacteraceae</taxon>
        <taxon>Pontibacter</taxon>
    </lineage>
</organism>
<keyword evidence="2" id="KW-1185">Reference proteome</keyword>
<dbReference type="STRING" id="1436961.SAMN05421739_10922"/>
<name>A0A1I2YN15_9BACT</name>
<accession>A0A1I2YN15</accession>
<evidence type="ECO:0000313" key="1">
    <source>
        <dbReference type="EMBL" id="SFH27003.1"/>
    </source>
</evidence>
<dbReference type="RefSeq" id="WP_139217854.1">
    <property type="nucleotide sequence ID" value="NZ_FOOT01000009.1"/>
</dbReference>
<reference evidence="2" key="1">
    <citation type="submission" date="2016-10" db="EMBL/GenBank/DDBJ databases">
        <authorList>
            <person name="Varghese N."/>
            <person name="Submissions S."/>
        </authorList>
    </citation>
    <scope>NUCLEOTIDE SEQUENCE [LARGE SCALE GENOMIC DNA]</scope>
    <source>
        <strain evidence="2">LP51</strain>
    </source>
</reference>
<evidence type="ECO:0008006" key="3">
    <source>
        <dbReference type="Google" id="ProtNLM"/>
    </source>
</evidence>
<protein>
    <recommendedName>
        <fullName evidence="3">SpoIIAA-like</fullName>
    </recommendedName>
</protein>
<dbReference type="InterPro" id="IPR036513">
    <property type="entry name" value="STAS_dom_sf"/>
</dbReference>
<gene>
    <name evidence="1" type="ORF">SAMN05421739_10922</name>
</gene>
<dbReference type="EMBL" id="FOOT01000009">
    <property type="protein sequence ID" value="SFH27003.1"/>
    <property type="molecule type" value="Genomic_DNA"/>
</dbReference>
<dbReference type="SUPFAM" id="SSF52091">
    <property type="entry name" value="SpoIIaa-like"/>
    <property type="match status" value="1"/>
</dbReference>
<proteinExistence type="predicted"/>
<sequence length="136" mass="16411">MVLSSTPFHHLEHYPAHNVVVSQWYGPCSSQEYRNTLMQFLHLIEEMRIPYAIADRRLLPPMPVEDNRWTLNEYLEKFLRLPLKRFAFINSFDPVAERQIHRFLENNKNTVFPFEMRVFDDLTSAYDWLITGKERH</sequence>
<dbReference type="AlphaFoldDB" id="A0A1I2YN15"/>
<dbReference type="OrthoDB" id="894273at2"/>
<dbReference type="Proteomes" id="UP000198724">
    <property type="component" value="Unassembled WGS sequence"/>
</dbReference>
<evidence type="ECO:0000313" key="2">
    <source>
        <dbReference type="Proteomes" id="UP000198724"/>
    </source>
</evidence>